<reference evidence="1" key="1">
    <citation type="submission" date="2023-06" db="EMBL/GenBank/DDBJ databases">
        <authorList>
            <person name="Kurt Z."/>
        </authorList>
    </citation>
    <scope>NUCLEOTIDE SEQUENCE</scope>
</reference>
<accession>A0AA86TLT7</accession>
<evidence type="ECO:0000313" key="1">
    <source>
        <dbReference type="EMBL" id="CAI9922494.1"/>
    </source>
</evidence>
<evidence type="ECO:0000313" key="3">
    <source>
        <dbReference type="Proteomes" id="UP001642409"/>
    </source>
</evidence>
<sequence>MFHVFNCRRLPRARPIQRCLGLRLLALLPHPRGLAALAVPFFRQLDGLSNLTSSSLLLLLQKLNENLKLEQNLKLEEYQKMTQTLNKFITTQMQYKYIPSKPKAIINIQQFGRANGECGRRLNE</sequence>
<dbReference type="AlphaFoldDB" id="A0AA86TLT7"/>
<keyword evidence="3" id="KW-1185">Reference proteome</keyword>
<name>A0AA86TLT7_9EUKA</name>
<reference evidence="2 3" key="2">
    <citation type="submission" date="2024-07" db="EMBL/GenBank/DDBJ databases">
        <authorList>
            <person name="Akdeniz Z."/>
        </authorList>
    </citation>
    <scope>NUCLEOTIDE SEQUENCE [LARGE SCALE GENOMIC DNA]</scope>
</reference>
<evidence type="ECO:0000313" key="2">
    <source>
        <dbReference type="EMBL" id="CAL6114303.1"/>
    </source>
</evidence>
<dbReference type="EMBL" id="CAXDID020000793">
    <property type="protein sequence ID" value="CAL6114303.1"/>
    <property type="molecule type" value="Genomic_DNA"/>
</dbReference>
<organism evidence="1">
    <name type="scientific">Hexamita inflata</name>
    <dbReference type="NCBI Taxonomy" id="28002"/>
    <lineage>
        <taxon>Eukaryota</taxon>
        <taxon>Metamonada</taxon>
        <taxon>Diplomonadida</taxon>
        <taxon>Hexamitidae</taxon>
        <taxon>Hexamitinae</taxon>
        <taxon>Hexamita</taxon>
    </lineage>
</organism>
<dbReference type="Proteomes" id="UP001642409">
    <property type="component" value="Unassembled WGS sequence"/>
</dbReference>
<dbReference type="EMBL" id="CATOUU010000251">
    <property type="protein sequence ID" value="CAI9922494.1"/>
    <property type="molecule type" value="Genomic_DNA"/>
</dbReference>
<proteinExistence type="predicted"/>
<protein>
    <submittedName>
        <fullName evidence="2">Hypothetical_protein</fullName>
    </submittedName>
</protein>
<comment type="caution">
    <text evidence="1">The sequence shown here is derived from an EMBL/GenBank/DDBJ whole genome shotgun (WGS) entry which is preliminary data.</text>
</comment>
<gene>
    <name evidence="1" type="ORF">HINF_LOCUS10139</name>
    <name evidence="2" type="ORF">HINF_LOCUS77911</name>
</gene>